<gene>
    <name evidence="2" type="ORF">OW255_15630</name>
</gene>
<evidence type="ECO:0000313" key="3">
    <source>
        <dbReference type="Proteomes" id="UP001163115"/>
    </source>
</evidence>
<dbReference type="Pfam" id="PF06905">
    <property type="entry name" value="FAIM1"/>
    <property type="match status" value="1"/>
</dbReference>
<accession>A0ABY7A972</accession>
<reference evidence="2" key="1">
    <citation type="submission" date="2022-11" db="EMBL/GenBank/DDBJ databases">
        <title>Lacrimispora xylanolytica sy1, complete genome.</title>
        <authorList>
            <person name="Choi S."/>
        </authorList>
    </citation>
    <scope>NUCLEOTIDE SEQUENCE</scope>
    <source>
        <strain evidence="2">Sy1</strain>
    </source>
</reference>
<evidence type="ECO:0000313" key="2">
    <source>
        <dbReference type="EMBL" id="WAJ22984.1"/>
    </source>
</evidence>
<protein>
    <submittedName>
        <fullName evidence="2">Uncharacterized protein</fullName>
    </submittedName>
</protein>
<dbReference type="InterPro" id="IPR010695">
    <property type="entry name" value="FAIM1"/>
</dbReference>
<dbReference type="Proteomes" id="UP001163115">
    <property type="component" value="Chromosome"/>
</dbReference>
<keyword evidence="1" id="KW-0812">Transmembrane</keyword>
<name>A0ABY7A972_9FIRM</name>
<keyword evidence="3" id="KW-1185">Reference proteome</keyword>
<keyword evidence="1" id="KW-1133">Transmembrane helix</keyword>
<dbReference type="EMBL" id="CP113524">
    <property type="protein sequence ID" value="WAJ22984.1"/>
    <property type="molecule type" value="Genomic_DNA"/>
</dbReference>
<evidence type="ECO:0000256" key="1">
    <source>
        <dbReference type="SAM" id="Phobius"/>
    </source>
</evidence>
<keyword evidence="1" id="KW-0472">Membrane</keyword>
<proteinExistence type="predicted"/>
<feature type="transmembrane region" description="Helical" evidence="1">
    <location>
        <begin position="135"/>
        <end position="156"/>
    </location>
</feature>
<feature type="transmembrane region" description="Helical" evidence="1">
    <location>
        <begin position="90"/>
        <end position="123"/>
    </location>
</feature>
<dbReference type="RefSeq" id="WP_024838580.1">
    <property type="nucleotide sequence ID" value="NZ_CP113524.1"/>
</dbReference>
<organism evidence="2 3">
    <name type="scientific">Lacrimispora xylanolytica</name>
    <dbReference type="NCBI Taxonomy" id="29375"/>
    <lineage>
        <taxon>Bacteria</taxon>
        <taxon>Bacillati</taxon>
        <taxon>Bacillota</taxon>
        <taxon>Clostridia</taxon>
        <taxon>Lachnospirales</taxon>
        <taxon>Lachnospiraceae</taxon>
        <taxon>Lacrimispora</taxon>
    </lineage>
</organism>
<sequence length="160" mass="17547">MKNKWNVTIDGNQHEIIYTPGFIKGKRTVDGVGTIVQNTNWFMRLFDEAFEVDGKTLHLTAIGNKVDLAVDGIYMNSQKPYVPFKTVPSWINILSGALLLSGMATGGLIGLLIGVIFGILLITQSVSPKRDNPKPICIGLAAVALILQILFLFLTFNLSR</sequence>